<evidence type="ECO:0000313" key="2">
    <source>
        <dbReference type="Proteomes" id="UP000001217"/>
    </source>
</evidence>
<dbReference type="Proteomes" id="UP000001217">
    <property type="component" value="Chromosome I"/>
</dbReference>
<dbReference type="HOGENOM" id="CLU_3359116_0_0_6"/>
<name>C3LTG4_VIBCM</name>
<dbReference type="EMBL" id="CP001233">
    <property type="protein sequence ID" value="ACP05190.1"/>
    <property type="molecule type" value="Genomic_DNA"/>
</dbReference>
<proteinExistence type="predicted"/>
<organism evidence="1 2">
    <name type="scientific">Vibrio cholerae serotype O1 (strain M66-2)</name>
    <dbReference type="NCBI Taxonomy" id="579112"/>
    <lineage>
        <taxon>Bacteria</taxon>
        <taxon>Pseudomonadati</taxon>
        <taxon>Pseudomonadota</taxon>
        <taxon>Gammaproteobacteria</taxon>
        <taxon>Vibrionales</taxon>
        <taxon>Vibrionaceae</taxon>
        <taxon>Vibrio</taxon>
    </lineage>
</organism>
<accession>C3LTG4</accession>
<sequence length="36" mass="4103">MDIVVLAISIHFLFSYPYPIDAAVLFTLMIMHSMTT</sequence>
<gene>
    <name evidence="1" type="ordered locus">VCM66_0872</name>
</gene>
<evidence type="ECO:0000313" key="1">
    <source>
        <dbReference type="EMBL" id="ACP05190.1"/>
    </source>
</evidence>
<protein>
    <submittedName>
        <fullName evidence="1">Uncharacterized protein</fullName>
    </submittedName>
</protein>
<dbReference type="AlphaFoldDB" id="C3LTG4"/>
<reference evidence="1 2" key="1">
    <citation type="journal article" date="2008" name="PLoS ONE">
        <title>A recalibrated molecular clock and independent origins for the cholera pandemic clones.</title>
        <authorList>
            <person name="Feng L."/>
            <person name="Reeves P.R."/>
            <person name="Lan R."/>
            <person name="Ren Y."/>
            <person name="Gao C."/>
            <person name="Zhou Z."/>
            <person name="Ren Y."/>
            <person name="Cheng J."/>
            <person name="Wang W."/>
            <person name="Wang J."/>
            <person name="Qian W."/>
            <person name="Li D."/>
            <person name="Wang L."/>
        </authorList>
    </citation>
    <scope>NUCLEOTIDE SEQUENCE [LARGE SCALE GENOMIC DNA]</scope>
    <source>
        <strain evidence="1 2">M66-2</strain>
    </source>
</reference>
<dbReference type="KEGG" id="vcm:VCM66_0872"/>